<reference evidence="2 3" key="1">
    <citation type="submission" date="2019-03" db="EMBL/GenBank/DDBJ databases">
        <title>Sequencing the genomes of 1000 actinobacteria strains.</title>
        <authorList>
            <person name="Klenk H.-P."/>
        </authorList>
    </citation>
    <scope>NUCLEOTIDE SEQUENCE [LARGE SCALE GENOMIC DNA]</scope>
    <source>
        <strain evidence="2 3">DSM 44969</strain>
    </source>
</reference>
<evidence type="ECO:0000313" key="2">
    <source>
        <dbReference type="EMBL" id="TCK20438.1"/>
    </source>
</evidence>
<keyword evidence="1" id="KW-0812">Transmembrane</keyword>
<gene>
    <name evidence="2" type="ORF">EV378_4397</name>
</gene>
<keyword evidence="1" id="KW-1133">Transmembrane helix</keyword>
<protein>
    <submittedName>
        <fullName evidence="2">Uncharacterized protein</fullName>
    </submittedName>
</protein>
<comment type="caution">
    <text evidence="2">The sequence shown here is derived from an EMBL/GenBank/DDBJ whole genome shotgun (WGS) entry which is preliminary data.</text>
</comment>
<evidence type="ECO:0000256" key="1">
    <source>
        <dbReference type="SAM" id="Phobius"/>
    </source>
</evidence>
<dbReference type="RefSeq" id="WP_132429188.1">
    <property type="nucleotide sequence ID" value="NZ_SMFZ01000002.1"/>
</dbReference>
<name>A0A4R1HFK0_PSEEN</name>
<dbReference type="AlphaFoldDB" id="A0A4R1HFK0"/>
<dbReference type="Proteomes" id="UP000295560">
    <property type="component" value="Unassembled WGS sequence"/>
</dbReference>
<keyword evidence="1" id="KW-0472">Membrane</keyword>
<dbReference type="EMBL" id="SMFZ01000002">
    <property type="protein sequence ID" value="TCK20438.1"/>
    <property type="molecule type" value="Genomic_DNA"/>
</dbReference>
<organism evidence="2 3">
    <name type="scientific">Pseudonocardia endophytica</name>
    <dbReference type="NCBI Taxonomy" id="401976"/>
    <lineage>
        <taxon>Bacteria</taxon>
        <taxon>Bacillati</taxon>
        <taxon>Actinomycetota</taxon>
        <taxon>Actinomycetes</taxon>
        <taxon>Pseudonocardiales</taxon>
        <taxon>Pseudonocardiaceae</taxon>
        <taxon>Pseudonocardia</taxon>
    </lineage>
</organism>
<accession>A0A4R1HFK0</accession>
<keyword evidence="3" id="KW-1185">Reference proteome</keyword>
<evidence type="ECO:0000313" key="3">
    <source>
        <dbReference type="Proteomes" id="UP000295560"/>
    </source>
</evidence>
<proteinExistence type="predicted"/>
<feature type="transmembrane region" description="Helical" evidence="1">
    <location>
        <begin position="15"/>
        <end position="34"/>
    </location>
</feature>
<sequence>MNAPVVSRRGPRTDLVLIGVLVLGVLLVVAGFVFDLPWGLGGVELALVATPVVLAVLAMTVVLRRADARNRSR</sequence>
<feature type="transmembrane region" description="Helical" evidence="1">
    <location>
        <begin position="40"/>
        <end position="63"/>
    </location>
</feature>